<protein>
    <submittedName>
        <fullName evidence="8">Peroxiredoxin</fullName>
    </submittedName>
</protein>
<dbReference type="GO" id="GO:0031418">
    <property type="term" value="F:L-ascorbic acid binding"/>
    <property type="evidence" value="ECO:0007669"/>
    <property type="project" value="UniProtKB-KW"/>
</dbReference>
<evidence type="ECO:0000259" key="7">
    <source>
        <dbReference type="PROSITE" id="PS51471"/>
    </source>
</evidence>
<dbReference type="GO" id="GO:0005506">
    <property type="term" value="F:iron ion binding"/>
    <property type="evidence" value="ECO:0007669"/>
    <property type="project" value="InterPro"/>
</dbReference>
<evidence type="ECO:0000256" key="4">
    <source>
        <dbReference type="ARBA" id="ARBA00022964"/>
    </source>
</evidence>
<keyword evidence="5" id="KW-0560">Oxidoreductase</keyword>
<reference evidence="8 9" key="1">
    <citation type="submission" date="2017-06" db="EMBL/GenBank/DDBJ databases">
        <title>Complete genome sequence of Nitrospirillum amazonense strain CBAmC, an endophytic nitrogen-fixing and plant growth-promoting bacterium, isolated from sugarcane.</title>
        <authorList>
            <person name="Schwab S."/>
            <person name="dos Santos Teixeira K.R."/>
            <person name="Simoes Araujo J.L."/>
            <person name="Soares Vidal M."/>
            <person name="Borges de Freitas H.R."/>
            <person name="Rivello Crivelaro A.L."/>
            <person name="Bueno de Camargo Nunes A."/>
            <person name="dos Santos C.M."/>
            <person name="Palmeira da Silva Rosa D."/>
            <person name="da Silva Padilha D."/>
            <person name="da Silva E."/>
            <person name="Araujo Terra L."/>
            <person name="Soares Mendes V."/>
            <person name="Farinelli L."/>
            <person name="Magalhaes Cruz L."/>
            <person name="Baldani J.I."/>
        </authorList>
    </citation>
    <scope>NUCLEOTIDE SEQUENCE [LARGE SCALE GENOMIC DNA]</scope>
    <source>
        <strain evidence="8 9">CBAmC</strain>
    </source>
</reference>
<dbReference type="EMBL" id="CP022110">
    <property type="protein sequence ID" value="ASG21014.1"/>
    <property type="molecule type" value="Genomic_DNA"/>
</dbReference>
<keyword evidence="2" id="KW-0479">Metal-binding</keyword>
<sequence length="366" mass="40446">MSASGPWERFVCGEPVPWFNGPTHTHPRFALDTVAGRHVLLGFFASAGEAVGAGMLRTVAAHRALFDDDRVCFFGVTTNPGDDAAGQVTPQLPGIRYFLDYDSSLSRGYGAVGADGVHTGFWLLLDPTLRVLMAAPAAEADRVMSAVAALPPPDLHAGMAVQAPVLVVPRVFEPDFCRLLIALHQDRGGLDSGVMNEVDGRLVGVYDYSRKRRRDYFMEEEALCQAATQRIARRLLPQVRQAFAFEATRMERHVVACYDAAEGGYFRPHRDNTSAGTAHRRFAVTLNLNTEDYEGGELRFPEFGPRTYRAPTGGAVVFSCSLLHEALPVTRGRRYAYLPFLFDEAGERQQREYREWAAQADARSTD</sequence>
<keyword evidence="9" id="KW-1185">Reference proteome</keyword>
<dbReference type="RefSeq" id="WP_088871780.1">
    <property type="nucleotide sequence ID" value="NZ_CP022110.1"/>
</dbReference>
<dbReference type="InterPro" id="IPR044862">
    <property type="entry name" value="Pro_4_hyd_alph_FE2OG_OXY"/>
</dbReference>
<keyword evidence="4" id="KW-0223">Dioxygenase</keyword>
<dbReference type="GO" id="GO:0016705">
    <property type="term" value="F:oxidoreductase activity, acting on paired donors, with incorporation or reduction of molecular oxygen"/>
    <property type="evidence" value="ECO:0007669"/>
    <property type="project" value="InterPro"/>
</dbReference>
<keyword evidence="3" id="KW-0847">Vitamin C</keyword>
<dbReference type="PROSITE" id="PS51471">
    <property type="entry name" value="FE2OG_OXY"/>
    <property type="match status" value="1"/>
</dbReference>
<dbReference type="Gene3D" id="3.40.30.10">
    <property type="entry name" value="Glutaredoxin"/>
    <property type="match status" value="1"/>
</dbReference>
<dbReference type="InterPro" id="IPR036249">
    <property type="entry name" value="Thioredoxin-like_sf"/>
</dbReference>
<evidence type="ECO:0000256" key="1">
    <source>
        <dbReference type="ARBA" id="ARBA00001961"/>
    </source>
</evidence>
<comment type="cofactor">
    <cofactor evidence="1">
        <name>L-ascorbate</name>
        <dbReference type="ChEBI" id="CHEBI:38290"/>
    </cofactor>
</comment>
<dbReference type="InterPro" id="IPR006620">
    <property type="entry name" value="Pro_4_hyd_alph"/>
</dbReference>
<gene>
    <name evidence="8" type="ORF">Y958_09395</name>
</gene>
<evidence type="ECO:0000256" key="5">
    <source>
        <dbReference type="ARBA" id="ARBA00023002"/>
    </source>
</evidence>
<accession>A0A248JS06</accession>
<dbReference type="InterPro" id="IPR005123">
    <property type="entry name" value="Oxoglu/Fe-dep_dioxygenase_dom"/>
</dbReference>
<dbReference type="Proteomes" id="UP000197153">
    <property type="component" value="Chromosome 1"/>
</dbReference>
<dbReference type="GO" id="GO:0051213">
    <property type="term" value="F:dioxygenase activity"/>
    <property type="evidence" value="ECO:0007669"/>
    <property type="project" value="UniProtKB-KW"/>
</dbReference>
<dbReference type="SUPFAM" id="SSF52833">
    <property type="entry name" value="Thioredoxin-like"/>
    <property type="match status" value="1"/>
</dbReference>
<evidence type="ECO:0000256" key="2">
    <source>
        <dbReference type="ARBA" id="ARBA00022723"/>
    </source>
</evidence>
<evidence type="ECO:0000313" key="8">
    <source>
        <dbReference type="EMBL" id="ASG21014.1"/>
    </source>
</evidence>
<proteinExistence type="predicted"/>
<evidence type="ECO:0000313" key="9">
    <source>
        <dbReference type="Proteomes" id="UP000197153"/>
    </source>
</evidence>
<keyword evidence="6" id="KW-0408">Iron</keyword>
<organism evidence="8 9">
    <name type="scientific">Nitrospirillum viridazoti CBAmc</name>
    <dbReference type="NCBI Taxonomy" id="1441467"/>
    <lineage>
        <taxon>Bacteria</taxon>
        <taxon>Pseudomonadati</taxon>
        <taxon>Pseudomonadota</taxon>
        <taxon>Alphaproteobacteria</taxon>
        <taxon>Rhodospirillales</taxon>
        <taxon>Azospirillaceae</taxon>
        <taxon>Nitrospirillum</taxon>
        <taxon>Nitrospirillum viridazoti</taxon>
    </lineage>
</organism>
<dbReference type="Gene3D" id="2.60.120.620">
    <property type="entry name" value="q2cbj1_9rhob like domain"/>
    <property type="match status" value="1"/>
</dbReference>
<name>A0A248JS06_9PROT</name>
<dbReference type="AlphaFoldDB" id="A0A248JS06"/>
<evidence type="ECO:0000256" key="6">
    <source>
        <dbReference type="ARBA" id="ARBA00023004"/>
    </source>
</evidence>
<feature type="domain" description="Fe2OG dioxygenase" evidence="7">
    <location>
        <begin position="246"/>
        <end position="344"/>
    </location>
</feature>
<dbReference type="KEGG" id="nao:Y958_09395"/>
<dbReference type="SMART" id="SM00702">
    <property type="entry name" value="P4Hc"/>
    <property type="match status" value="1"/>
</dbReference>
<dbReference type="Pfam" id="PF13640">
    <property type="entry name" value="2OG-FeII_Oxy_3"/>
    <property type="match status" value="1"/>
</dbReference>
<evidence type="ECO:0000256" key="3">
    <source>
        <dbReference type="ARBA" id="ARBA00022896"/>
    </source>
</evidence>